<organism evidence="2 3">
    <name type="scientific">Azohydromonas caseinilytica</name>
    <dbReference type="NCBI Taxonomy" id="2728836"/>
    <lineage>
        <taxon>Bacteria</taxon>
        <taxon>Pseudomonadati</taxon>
        <taxon>Pseudomonadota</taxon>
        <taxon>Betaproteobacteria</taxon>
        <taxon>Burkholderiales</taxon>
        <taxon>Sphaerotilaceae</taxon>
        <taxon>Azohydromonas</taxon>
    </lineage>
</organism>
<proteinExistence type="predicted"/>
<evidence type="ECO:0000313" key="3">
    <source>
        <dbReference type="Proteomes" id="UP000574067"/>
    </source>
</evidence>
<protein>
    <submittedName>
        <fullName evidence="2">Uncharacterized protein</fullName>
    </submittedName>
</protein>
<keyword evidence="3" id="KW-1185">Reference proteome</keyword>
<dbReference type="RefSeq" id="WP_169162683.1">
    <property type="nucleotide sequence ID" value="NZ_JABBFW010000022.1"/>
</dbReference>
<evidence type="ECO:0000256" key="1">
    <source>
        <dbReference type="SAM" id="MobiDB-lite"/>
    </source>
</evidence>
<feature type="region of interest" description="Disordered" evidence="1">
    <location>
        <begin position="77"/>
        <end position="97"/>
    </location>
</feature>
<gene>
    <name evidence="2" type="ORF">HHL10_22690</name>
</gene>
<feature type="compositionally biased region" description="Basic and acidic residues" evidence="1">
    <location>
        <begin position="77"/>
        <end position="89"/>
    </location>
</feature>
<accession>A0A848FHP9</accession>
<dbReference type="Proteomes" id="UP000574067">
    <property type="component" value="Unassembled WGS sequence"/>
</dbReference>
<dbReference type="AlphaFoldDB" id="A0A848FHP9"/>
<evidence type="ECO:0000313" key="2">
    <source>
        <dbReference type="EMBL" id="NML17783.1"/>
    </source>
</evidence>
<reference evidence="2 3" key="1">
    <citation type="submission" date="2020-04" db="EMBL/GenBank/DDBJ databases">
        <title>Azohydromonas sp. isolated from soil.</title>
        <authorList>
            <person name="Dahal R.H."/>
        </authorList>
    </citation>
    <scope>NUCLEOTIDE SEQUENCE [LARGE SCALE GENOMIC DNA]</scope>
    <source>
        <strain evidence="2 3">G-1-1-14</strain>
    </source>
</reference>
<sequence>MAACVITLSSACTTRAAPTRRAGQENLMMKNHAHDIPHAAHEHGPLDYEQAFEALWQQSCLGRFSVADVKERLHDLKERYGTRRGRADDAPGPSPLN</sequence>
<name>A0A848FHP9_9BURK</name>
<dbReference type="EMBL" id="JABBFW010000022">
    <property type="protein sequence ID" value="NML17783.1"/>
    <property type="molecule type" value="Genomic_DNA"/>
</dbReference>
<comment type="caution">
    <text evidence="2">The sequence shown here is derived from an EMBL/GenBank/DDBJ whole genome shotgun (WGS) entry which is preliminary data.</text>
</comment>